<reference evidence="4" key="2">
    <citation type="journal article" date="2013" name="PLoS Genet.">
        <title>Comparative genome structure, secondary metabolite, and effector coding capacity across Cochliobolus pathogens.</title>
        <authorList>
            <person name="Condon B.J."/>
            <person name="Leng Y."/>
            <person name="Wu D."/>
            <person name="Bushley K.E."/>
            <person name="Ohm R.A."/>
            <person name="Otillar R."/>
            <person name="Martin J."/>
            <person name="Schackwitz W."/>
            <person name="Grimwood J."/>
            <person name="MohdZainudin N."/>
            <person name="Xue C."/>
            <person name="Wang R."/>
            <person name="Manning V.A."/>
            <person name="Dhillon B."/>
            <person name="Tu Z.J."/>
            <person name="Steffenson B.J."/>
            <person name="Salamov A."/>
            <person name="Sun H."/>
            <person name="Lowry S."/>
            <person name="LaButti K."/>
            <person name="Han J."/>
            <person name="Copeland A."/>
            <person name="Lindquist E."/>
            <person name="Barry K."/>
            <person name="Schmutz J."/>
            <person name="Baker S.E."/>
            <person name="Ciuffetti L.M."/>
            <person name="Grigoriev I.V."/>
            <person name="Zhong S."/>
            <person name="Turgeon B.G."/>
        </authorList>
    </citation>
    <scope>NUCLEOTIDE SEQUENCE [LARGE SCALE GENOMIC DNA]</scope>
    <source>
        <strain evidence="4">C5 / ATCC 48332 / race O</strain>
    </source>
</reference>
<reference evidence="3 4" key="1">
    <citation type="journal article" date="2012" name="PLoS Pathog.">
        <title>Diverse lifestyles and strategies of plant pathogenesis encoded in the genomes of eighteen Dothideomycetes fungi.</title>
        <authorList>
            <person name="Ohm R.A."/>
            <person name="Feau N."/>
            <person name="Henrissat B."/>
            <person name="Schoch C.L."/>
            <person name="Horwitz B.A."/>
            <person name="Barry K.W."/>
            <person name="Condon B.J."/>
            <person name="Copeland A.C."/>
            <person name="Dhillon B."/>
            <person name="Glaser F."/>
            <person name="Hesse C.N."/>
            <person name="Kosti I."/>
            <person name="LaButti K."/>
            <person name="Lindquist E.A."/>
            <person name="Lucas S."/>
            <person name="Salamov A.A."/>
            <person name="Bradshaw R.E."/>
            <person name="Ciuffetti L."/>
            <person name="Hamelin R.C."/>
            <person name="Kema G.H.J."/>
            <person name="Lawrence C."/>
            <person name="Scott J.A."/>
            <person name="Spatafora J.W."/>
            <person name="Turgeon B.G."/>
            <person name="de Wit P.J.G.M."/>
            <person name="Zhong S."/>
            <person name="Goodwin S.B."/>
            <person name="Grigoriev I.V."/>
        </authorList>
    </citation>
    <scope>NUCLEOTIDE SEQUENCE [LARGE SCALE GENOMIC DNA]</scope>
    <source>
        <strain evidence="4">C5 / ATCC 48332 / race O</strain>
    </source>
</reference>
<organism evidence="3 4">
    <name type="scientific">Cochliobolus heterostrophus (strain C5 / ATCC 48332 / race O)</name>
    <name type="common">Southern corn leaf blight fungus</name>
    <name type="synonym">Bipolaris maydis</name>
    <dbReference type="NCBI Taxonomy" id="701091"/>
    <lineage>
        <taxon>Eukaryota</taxon>
        <taxon>Fungi</taxon>
        <taxon>Dikarya</taxon>
        <taxon>Ascomycota</taxon>
        <taxon>Pezizomycotina</taxon>
        <taxon>Dothideomycetes</taxon>
        <taxon>Pleosporomycetidae</taxon>
        <taxon>Pleosporales</taxon>
        <taxon>Pleosporineae</taxon>
        <taxon>Pleosporaceae</taxon>
        <taxon>Bipolaris</taxon>
    </lineage>
</organism>
<dbReference type="AlphaFoldDB" id="M2USP6"/>
<feature type="compositionally biased region" description="Basic and acidic residues" evidence="1">
    <location>
        <begin position="46"/>
        <end position="61"/>
    </location>
</feature>
<evidence type="ECO:0000259" key="2">
    <source>
        <dbReference type="PROSITE" id="PS50053"/>
    </source>
</evidence>
<dbReference type="Proteomes" id="UP000016936">
    <property type="component" value="Unassembled WGS sequence"/>
</dbReference>
<protein>
    <recommendedName>
        <fullName evidence="2">Ubiquitin-like domain-containing protein</fullName>
    </recommendedName>
</protein>
<dbReference type="EMBL" id="KB445577">
    <property type="protein sequence ID" value="EMD90872.1"/>
    <property type="molecule type" value="Genomic_DNA"/>
</dbReference>
<dbReference type="InterPro" id="IPR000626">
    <property type="entry name" value="Ubiquitin-like_dom"/>
</dbReference>
<evidence type="ECO:0000256" key="1">
    <source>
        <dbReference type="SAM" id="MobiDB-lite"/>
    </source>
</evidence>
<dbReference type="PANTHER" id="PTHR10562">
    <property type="entry name" value="SMALL UBIQUITIN-RELATED MODIFIER"/>
    <property type="match status" value="1"/>
</dbReference>
<evidence type="ECO:0000313" key="4">
    <source>
        <dbReference type="Proteomes" id="UP000016936"/>
    </source>
</evidence>
<dbReference type="OrthoDB" id="3365399at2759"/>
<feature type="region of interest" description="Disordered" evidence="1">
    <location>
        <begin position="145"/>
        <end position="165"/>
    </location>
</feature>
<dbReference type="SMART" id="SM00213">
    <property type="entry name" value="UBQ"/>
    <property type="match status" value="1"/>
</dbReference>
<gene>
    <name evidence="3" type="ORF">COCHEDRAFT_1176381</name>
</gene>
<accession>M2USP6</accession>
<name>M2USP6_COCH5</name>
<dbReference type="OMA" id="VHMEAVT"/>
<dbReference type="Gene3D" id="3.10.20.90">
    <property type="entry name" value="Phosphatidylinositol 3-kinase Catalytic Subunit, Chain A, domain 1"/>
    <property type="match status" value="1"/>
</dbReference>
<keyword evidence="4" id="KW-1185">Reference proteome</keyword>
<feature type="domain" description="Ubiquitin-like" evidence="2">
    <location>
        <begin position="366"/>
        <end position="438"/>
    </location>
</feature>
<dbReference type="InterPro" id="IPR022617">
    <property type="entry name" value="Rad60/SUMO-like_dom"/>
</dbReference>
<dbReference type="CDD" id="cd17080">
    <property type="entry name" value="Ubl_SLD2_Esc2_like"/>
    <property type="match status" value="1"/>
</dbReference>
<dbReference type="eggNOG" id="ENOG502SB4V">
    <property type="taxonomic scope" value="Eukaryota"/>
</dbReference>
<dbReference type="Pfam" id="PF11976">
    <property type="entry name" value="Rad60-SLD"/>
    <property type="match status" value="1"/>
</dbReference>
<dbReference type="InterPro" id="IPR029071">
    <property type="entry name" value="Ubiquitin-like_domsf"/>
</dbReference>
<dbReference type="SUPFAM" id="SSF54236">
    <property type="entry name" value="Ubiquitin-like"/>
    <property type="match status" value="1"/>
</dbReference>
<sequence length="438" mass="48413">MTQATPSAAPPKKRSLFKRPAWQDSPKDDDADIFSHSNEFADIIADEARRRAEEKKQEETRRTRKHSQPRDSKRRRTSNPDDKKATASSTLKTSPKRNKTPLSPLPVQSPPASLAARYDSLATSNSSAVSLPHKDSLVIELGDSEDDSHNVHKSPAPVAASHTQNVAVRRSKPSPVVILDDDDEDEAEDEEDSMFAALRARARARIAAKAAASSAQGSDAPKAPITQLLITSRIPNTNPLMVKIRVDTFIEKPRKAWCAKQGLSQRDTDNVFFTWKGTRIYDSTSITRLGITVDENGHVTIEGDTNIYDDVNLPKIHVEAWTNELYKEYKKEEAAAAAAKMLAAEAPVVVEERTPTPEPTPVSTKLRVILRAKGRADFGLTVNPHTTIAHIASAYKSQTGIDKSQPITLMFDGDRLMPMDTVADYEMEDRDGIEVLFK</sequence>
<dbReference type="HOGENOM" id="CLU_032739_0_2_1"/>
<evidence type="ECO:0000313" key="3">
    <source>
        <dbReference type="EMBL" id="EMD90872.1"/>
    </source>
</evidence>
<feature type="compositionally biased region" description="Basic residues" evidence="1">
    <location>
        <begin position="62"/>
        <end position="77"/>
    </location>
</feature>
<proteinExistence type="predicted"/>
<feature type="region of interest" description="Disordered" evidence="1">
    <location>
        <begin position="1"/>
        <end position="133"/>
    </location>
</feature>
<dbReference type="PROSITE" id="PS50053">
    <property type="entry name" value="UBIQUITIN_2"/>
    <property type="match status" value="1"/>
</dbReference>